<dbReference type="PANTHER" id="PTHR43278">
    <property type="entry name" value="NAD(P)H-DEPENDENT FMN-CONTAINING OXIDOREDUCTASE YWQN-RELATED"/>
    <property type="match status" value="1"/>
</dbReference>
<dbReference type="Pfam" id="PF03358">
    <property type="entry name" value="FMN_red"/>
    <property type="match status" value="1"/>
</dbReference>
<evidence type="ECO:0000313" key="4">
    <source>
        <dbReference type="EMBL" id="RGX26573.1"/>
    </source>
</evidence>
<reference evidence="4 5" key="1">
    <citation type="submission" date="2018-08" db="EMBL/GenBank/DDBJ databases">
        <title>A genome reference for cultivated species of the human gut microbiota.</title>
        <authorList>
            <person name="Zou Y."/>
            <person name="Xue W."/>
            <person name="Luo G."/>
        </authorList>
    </citation>
    <scope>NUCLEOTIDE SEQUENCE [LARGE SCALE GENOMIC DNA]</scope>
    <source>
        <strain evidence="4 5">AF04-15</strain>
    </source>
</reference>
<dbReference type="SUPFAM" id="SSF52218">
    <property type="entry name" value="Flavoproteins"/>
    <property type="match status" value="1"/>
</dbReference>
<dbReference type="InterPro" id="IPR029039">
    <property type="entry name" value="Flavoprotein-like_sf"/>
</dbReference>
<dbReference type="OrthoDB" id="9790975at2"/>
<dbReference type="PANTHER" id="PTHR43278:SF1">
    <property type="entry name" value="IRON-SULFUR FLAVOPROTEIN MJ1083"/>
    <property type="match status" value="1"/>
</dbReference>
<dbReference type="AlphaFoldDB" id="A0A413FBJ1"/>
<accession>A0A413FBJ1</accession>
<dbReference type="EMBL" id="QSBM01000015">
    <property type="protein sequence ID" value="RGX26573.1"/>
    <property type="molecule type" value="Genomic_DNA"/>
</dbReference>
<proteinExistence type="predicted"/>
<sequence length="202" mass="22172">MNNHYSALPTSPSPSKTLLAILGSPHESGSTAAMLRCATSAAKRAGWQVQTINLYEKNIAFCRGCRVCIETGRCPHQDDSQEIAALLKSCDAVVLAAPAYWANVPAAVKNMFDRLLGTAMGERNARPQPRLSRSQRYLLLTACNTPAPFSWLFGQSRGPLRAMDEFFHYAGMSRMGRVAFSGAAGKTTLPDRISRKIESYWK</sequence>
<comment type="caution">
    <text evidence="4">The sequence shown here is derived from an EMBL/GenBank/DDBJ whole genome shotgun (WGS) entry which is preliminary data.</text>
</comment>
<evidence type="ECO:0000256" key="1">
    <source>
        <dbReference type="ARBA" id="ARBA00022630"/>
    </source>
</evidence>
<evidence type="ECO:0000259" key="3">
    <source>
        <dbReference type="Pfam" id="PF03358"/>
    </source>
</evidence>
<keyword evidence="2" id="KW-0288">FMN</keyword>
<keyword evidence="1" id="KW-0285">Flavoprotein</keyword>
<dbReference type="RefSeq" id="WP_050785428.1">
    <property type="nucleotide sequence ID" value="NZ_CABMHH010000003.1"/>
</dbReference>
<gene>
    <name evidence="4" type="ORF">DWV29_18500</name>
</gene>
<feature type="domain" description="NADPH-dependent FMN reductase-like" evidence="3">
    <location>
        <begin position="18"/>
        <end position="115"/>
    </location>
</feature>
<dbReference type="Gene3D" id="3.40.50.360">
    <property type="match status" value="1"/>
</dbReference>
<dbReference type="InterPro" id="IPR005025">
    <property type="entry name" value="FMN_Rdtase-like_dom"/>
</dbReference>
<evidence type="ECO:0000256" key="2">
    <source>
        <dbReference type="ARBA" id="ARBA00022643"/>
    </source>
</evidence>
<dbReference type="Proteomes" id="UP000283880">
    <property type="component" value="Unassembled WGS sequence"/>
</dbReference>
<name>A0A413FBJ1_9FIRM</name>
<dbReference type="InterPro" id="IPR051796">
    <property type="entry name" value="ISF_SsuE-like"/>
</dbReference>
<dbReference type="GO" id="GO:0016491">
    <property type="term" value="F:oxidoreductase activity"/>
    <property type="evidence" value="ECO:0007669"/>
    <property type="project" value="InterPro"/>
</dbReference>
<protein>
    <submittedName>
        <fullName evidence="4">Flavodoxin family protein</fullName>
    </submittedName>
</protein>
<evidence type="ECO:0000313" key="5">
    <source>
        <dbReference type="Proteomes" id="UP000283880"/>
    </source>
</evidence>
<organism evidence="4 5">
    <name type="scientific">Enterocloster asparagiformis</name>
    <dbReference type="NCBI Taxonomy" id="333367"/>
    <lineage>
        <taxon>Bacteria</taxon>
        <taxon>Bacillati</taxon>
        <taxon>Bacillota</taxon>
        <taxon>Clostridia</taxon>
        <taxon>Lachnospirales</taxon>
        <taxon>Lachnospiraceae</taxon>
        <taxon>Enterocloster</taxon>
    </lineage>
</organism>